<dbReference type="PANTHER" id="PTHR43702">
    <property type="entry name" value="L-FUCOSE-PROTON SYMPORTER"/>
    <property type="match status" value="1"/>
</dbReference>
<evidence type="ECO:0000256" key="4">
    <source>
        <dbReference type="SAM" id="Phobius"/>
    </source>
</evidence>
<organism evidence="5 6">
    <name type="scientific">Lasiosphaeris hirsuta</name>
    <dbReference type="NCBI Taxonomy" id="260670"/>
    <lineage>
        <taxon>Eukaryota</taxon>
        <taxon>Fungi</taxon>
        <taxon>Dikarya</taxon>
        <taxon>Ascomycota</taxon>
        <taxon>Pezizomycotina</taxon>
        <taxon>Sordariomycetes</taxon>
        <taxon>Sordariomycetidae</taxon>
        <taxon>Sordariales</taxon>
        <taxon>Lasiosphaeriaceae</taxon>
        <taxon>Lasiosphaeris</taxon>
    </lineage>
</organism>
<feature type="transmembrane region" description="Helical" evidence="4">
    <location>
        <begin position="250"/>
        <end position="273"/>
    </location>
</feature>
<comment type="subcellular location">
    <subcellularLocation>
        <location evidence="1">Cell inner membrane</location>
        <topology evidence="1">Multi-pass membrane protein</topology>
    </subcellularLocation>
</comment>
<feature type="transmembrane region" description="Helical" evidence="4">
    <location>
        <begin position="152"/>
        <end position="173"/>
    </location>
</feature>
<feature type="transmembrane region" description="Helical" evidence="4">
    <location>
        <begin position="311"/>
        <end position="330"/>
    </location>
</feature>
<evidence type="ECO:0000256" key="1">
    <source>
        <dbReference type="ARBA" id="ARBA00004429"/>
    </source>
</evidence>
<dbReference type="Proteomes" id="UP001172102">
    <property type="component" value="Unassembled WGS sequence"/>
</dbReference>
<name>A0AA40E5B7_9PEZI</name>
<feature type="transmembrane region" description="Helical" evidence="4">
    <location>
        <begin position="81"/>
        <end position="101"/>
    </location>
</feature>
<dbReference type="Gene3D" id="1.20.1250.20">
    <property type="entry name" value="MFS general substrate transporter like domains"/>
    <property type="match status" value="2"/>
</dbReference>
<comment type="caution">
    <text evidence="5">The sequence shown here is derived from an EMBL/GenBank/DDBJ whole genome shotgun (WGS) entry which is preliminary data.</text>
</comment>
<accession>A0AA40E5B7</accession>
<sequence>MASTLAVTRSQGVVYGIFVAFGISLGMLQTAANVYITVYGTPRHSVFRINFAHCISGASAVAASAITFLIGQVHWRGPASTAWACLVLAIQWSTCALAMYLNLPCWSRGVIPEITDADMQNLAGKVLDGESRSVSHRLVNSHRLPFFKQYRLFIAAAARFTYVGAQVATVAYLDYYVHGNLVDSTTLPGGKVLLIALGTLALGEIVGTAIIASRILRPTMLLLVCLFSANVALLNPSVLVFGGIPGTVLIFLSLVFQAICSPTIFALGLLGLATHTKPGAGLMNSTKVGGACFTSLMLLVASRSGNVNVTMAVPAGLLCICYVYAIVAVCSKQYSEVVNAFWEAPDGIVSAQSVSGGRNGGHGVEMDDRADASSK</sequence>
<feature type="transmembrane region" description="Helical" evidence="4">
    <location>
        <begin position="12"/>
        <end position="39"/>
    </location>
</feature>
<dbReference type="SUPFAM" id="SSF103473">
    <property type="entry name" value="MFS general substrate transporter"/>
    <property type="match status" value="1"/>
</dbReference>
<keyword evidence="4" id="KW-0472">Membrane</keyword>
<keyword evidence="4" id="KW-1133">Transmembrane helix</keyword>
<keyword evidence="2" id="KW-1003">Cell membrane</keyword>
<keyword evidence="6" id="KW-1185">Reference proteome</keyword>
<reference evidence="5" key="1">
    <citation type="submission" date="2023-06" db="EMBL/GenBank/DDBJ databases">
        <title>Genome-scale phylogeny and comparative genomics of the fungal order Sordariales.</title>
        <authorList>
            <consortium name="Lawrence Berkeley National Laboratory"/>
            <person name="Hensen N."/>
            <person name="Bonometti L."/>
            <person name="Westerberg I."/>
            <person name="Brannstrom I.O."/>
            <person name="Guillou S."/>
            <person name="Cros-Aarteil S."/>
            <person name="Calhoun S."/>
            <person name="Haridas S."/>
            <person name="Kuo A."/>
            <person name="Mondo S."/>
            <person name="Pangilinan J."/>
            <person name="Riley R."/>
            <person name="Labutti K."/>
            <person name="Andreopoulos B."/>
            <person name="Lipzen A."/>
            <person name="Chen C."/>
            <person name="Yanf M."/>
            <person name="Daum C."/>
            <person name="Ng V."/>
            <person name="Clum A."/>
            <person name="Steindorff A."/>
            <person name="Ohm R."/>
            <person name="Martin F."/>
            <person name="Silar P."/>
            <person name="Natvig D."/>
            <person name="Lalanne C."/>
            <person name="Gautier V."/>
            <person name="Ament-Velasquez S.L."/>
            <person name="Kruys A."/>
            <person name="Hutchinson M.I."/>
            <person name="Powell A.J."/>
            <person name="Barry K."/>
            <person name="Miller A.N."/>
            <person name="Grigoriev I.V."/>
            <person name="Debuchy R."/>
            <person name="Gladieux P."/>
            <person name="Thoren M.H."/>
            <person name="Johannesson H."/>
        </authorList>
    </citation>
    <scope>NUCLEOTIDE SEQUENCE</scope>
    <source>
        <strain evidence="5">SMH4607-1</strain>
    </source>
</reference>
<evidence type="ECO:0000256" key="2">
    <source>
        <dbReference type="ARBA" id="ARBA00022475"/>
    </source>
</evidence>
<feature type="transmembrane region" description="Helical" evidence="4">
    <location>
        <begin position="193"/>
        <end position="213"/>
    </location>
</feature>
<evidence type="ECO:0000313" key="6">
    <source>
        <dbReference type="Proteomes" id="UP001172102"/>
    </source>
</evidence>
<feature type="transmembrane region" description="Helical" evidence="4">
    <location>
        <begin position="285"/>
        <end position="305"/>
    </location>
</feature>
<proteinExistence type="predicted"/>
<feature type="transmembrane region" description="Helical" evidence="4">
    <location>
        <begin position="220"/>
        <end position="244"/>
    </location>
</feature>
<dbReference type="InterPro" id="IPR050375">
    <property type="entry name" value="MFS_TsgA-like"/>
</dbReference>
<evidence type="ECO:0000313" key="5">
    <source>
        <dbReference type="EMBL" id="KAK0724506.1"/>
    </source>
</evidence>
<dbReference type="PANTHER" id="PTHR43702:SF3">
    <property type="entry name" value="PROTEIN TSGA"/>
    <property type="match status" value="1"/>
</dbReference>
<protein>
    <submittedName>
        <fullName evidence="5">Uncharacterized protein</fullName>
    </submittedName>
</protein>
<feature type="transmembrane region" description="Helical" evidence="4">
    <location>
        <begin position="51"/>
        <end position="75"/>
    </location>
</feature>
<dbReference type="InterPro" id="IPR036259">
    <property type="entry name" value="MFS_trans_sf"/>
</dbReference>
<dbReference type="AlphaFoldDB" id="A0AA40E5B7"/>
<dbReference type="GO" id="GO:0005886">
    <property type="term" value="C:plasma membrane"/>
    <property type="evidence" value="ECO:0007669"/>
    <property type="project" value="UniProtKB-SubCell"/>
</dbReference>
<evidence type="ECO:0000256" key="3">
    <source>
        <dbReference type="SAM" id="MobiDB-lite"/>
    </source>
</evidence>
<dbReference type="EMBL" id="JAUKUA010000002">
    <property type="protein sequence ID" value="KAK0724506.1"/>
    <property type="molecule type" value="Genomic_DNA"/>
</dbReference>
<feature type="compositionally biased region" description="Basic and acidic residues" evidence="3">
    <location>
        <begin position="364"/>
        <end position="375"/>
    </location>
</feature>
<keyword evidence="4" id="KW-0812">Transmembrane</keyword>
<feature type="region of interest" description="Disordered" evidence="3">
    <location>
        <begin position="353"/>
        <end position="375"/>
    </location>
</feature>
<gene>
    <name evidence="5" type="ORF">B0H67DRAFT_680091</name>
</gene>